<protein>
    <submittedName>
        <fullName evidence="1">Uncharacterized protein</fullName>
    </submittedName>
</protein>
<dbReference type="EMBL" id="ASXJ01000113">
    <property type="protein sequence ID" value="ERM02051.1"/>
    <property type="molecule type" value="Genomic_DNA"/>
</dbReference>
<dbReference type="Proteomes" id="UP000016842">
    <property type="component" value="Unassembled WGS sequence"/>
</dbReference>
<reference evidence="1 2" key="1">
    <citation type="journal article" date="2014" name="FEMS Microbiol. Lett.">
        <title>Genome sequencing analysis reveals virulence-related gene content of Ochrobactrum intermedium strain 229E, a urease-positive strain isolated from the human gastric niche.</title>
        <authorList>
            <person name="Kulkarni G.J."/>
            <person name="Shetty S."/>
            <person name="Dharne M.S."/>
            <person name="Shouche Y.S."/>
        </authorList>
    </citation>
    <scope>NUCLEOTIDE SEQUENCE [LARGE SCALE GENOMIC DNA]</scope>
    <source>
        <strain evidence="1 2">229E</strain>
    </source>
</reference>
<accession>U4VGY7</accession>
<dbReference type="AlphaFoldDB" id="U4VGY7"/>
<sequence length="95" mass="10402">MAGAVAARVLTDFSEIARLWKDAEAVHGAPPQSLEWIDNWRAIVNADSFVVGLFHGTEPILLVPLEAVSHRGGKNCALSRRKPRQLQFSLAQQGI</sequence>
<name>U4VGY7_9HYPH</name>
<comment type="caution">
    <text evidence="1">The sequence shown here is derived from an EMBL/GenBank/DDBJ whole genome shotgun (WGS) entry which is preliminary data.</text>
</comment>
<evidence type="ECO:0000313" key="1">
    <source>
        <dbReference type="EMBL" id="ERM02051.1"/>
    </source>
</evidence>
<organism evidence="1 2">
    <name type="scientific">Brucella intermedia 229E</name>
    <dbReference type="NCBI Taxonomy" id="1337887"/>
    <lineage>
        <taxon>Bacteria</taxon>
        <taxon>Pseudomonadati</taxon>
        <taxon>Pseudomonadota</taxon>
        <taxon>Alphaproteobacteria</taxon>
        <taxon>Hyphomicrobiales</taxon>
        <taxon>Brucellaceae</taxon>
        <taxon>Brucella/Ochrobactrum group</taxon>
        <taxon>Brucella</taxon>
    </lineage>
</organism>
<gene>
    <name evidence="1" type="ORF">Q644_18720</name>
</gene>
<proteinExistence type="predicted"/>
<evidence type="ECO:0000313" key="2">
    <source>
        <dbReference type="Proteomes" id="UP000016842"/>
    </source>
</evidence>
<dbReference type="PATRIC" id="fig|1337887.3.peg.2247"/>